<gene>
    <name evidence="6" type="ORF">JYK00_04340</name>
</gene>
<keyword evidence="7" id="KW-1185">Reference proteome</keyword>
<evidence type="ECO:0000313" key="7">
    <source>
        <dbReference type="Proteomes" id="UP000671862"/>
    </source>
</evidence>
<dbReference type="SUPFAM" id="SSF81271">
    <property type="entry name" value="TGS-like"/>
    <property type="match status" value="1"/>
</dbReference>
<dbReference type="InterPro" id="IPR007685">
    <property type="entry name" value="RelA_SpoT"/>
</dbReference>
<dbReference type="InterPro" id="IPR012676">
    <property type="entry name" value="TGS-like"/>
</dbReference>
<accession>A0ABX7S827</accession>
<dbReference type="InterPro" id="IPR002912">
    <property type="entry name" value="ACT_dom"/>
</dbReference>
<name>A0ABX7S827_9BACT</name>
<dbReference type="Pfam" id="PF13328">
    <property type="entry name" value="HD_4"/>
    <property type="match status" value="1"/>
</dbReference>
<dbReference type="SMART" id="SM00471">
    <property type="entry name" value="HDc"/>
    <property type="match status" value="1"/>
</dbReference>
<keyword evidence="2" id="KW-0694">RNA-binding</keyword>
<feature type="domain" description="HD" evidence="4">
    <location>
        <begin position="49"/>
        <end position="153"/>
    </location>
</feature>
<sequence>MIITEQYIDELEKISAKSFSEKERVLLKKALNLAEYAHEGFYRKSGEPFITHPMEVTKILATLKLDVISLIAGLLHDSVEDSEGKVTFDVIRKEFGDTVAMIVDGVTKVSKINAPVGFSDQKKKSETIQKMLFAMAEDVRVIFVKLADRLHNMRTLGFVEDEEKRKYKALETLEVYAPIAHKLGIHIIKWELEDLSFKVLHPKEYYEIKELVSEKKKEREERTKEYVNQLKLALKEHNIIAEVEGRYKHYYSIWRKMVERKKRFDEIYDLIGIRAIVRDISSCYTAVGVVHNMWVPLPGRFKDYIAAPKSNGYKSIHTTVVTQYGEPLEVQIRDHEMHREAEYGLIAHWIYKEKSIDVKQKWLLQLLDWRRELVYGSTSLSDLKKELQLEEVFVLTPKGEIIHMPVGSTVIDFAYAIHTEVGHHYAGAKVNGKIVSIDYKLKNGDVVEILVNKTSKGPSLDWLKYAKSSRTKAKIRRFFREKEKERLVEEGKDVIRRIAKRLGISIEALLENEKLLKFMESHNLTREEFFIRIGEGIFTFNDLLSLIEKKEEQRKRISSRKRKKQRNPVAIDGVKTIDVHVAKCCMPVPGDEIVGVASRRGITIHRLGCKNIRNITEDRVFKADWVSGESGYFSTTIEVEVDKNERLPELMSIFISKGISVNSVKVFELEKWDTVYVRFTIMVKSLNELTSLIREIEKKAGVVKVRRT</sequence>
<comment type="function">
    <text evidence="3">In eubacteria ppGpp (guanosine 3'-diphosphate 5'-diphosphate) is a mediator of the stringent response that coordinates a variety of cellular activities in response to changes in nutritional abundance.</text>
</comment>
<dbReference type="PANTHER" id="PTHR21262">
    <property type="entry name" value="GUANOSINE-3',5'-BIS DIPHOSPHATE 3'-PYROPHOSPHOHYDROLASE"/>
    <property type="match status" value="1"/>
</dbReference>
<reference evidence="6 7" key="1">
    <citation type="submission" date="2021-03" db="EMBL/GenBank/DDBJ databases">
        <title>Thermosipho ferrireducens sp.nov., an anaerobic thermophilic iron-reducing bacterium isolated from a deep-sea hydrothermal sulfide deposits.</title>
        <authorList>
            <person name="Zeng X."/>
            <person name="Chen Y."/>
            <person name="Shao Z."/>
        </authorList>
    </citation>
    <scope>NUCLEOTIDE SEQUENCE [LARGE SCALE GENOMIC DNA]</scope>
    <source>
        <strain evidence="6 7">JL129W03</strain>
    </source>
</reference>
<evidence type="ECO:0000256" key="3">
    <source>
        <dbReference type="RuleBase" id="RU003847"/>
    </source>
</evidence>
<dbReference type="InterPro" id="IPR004811">
    <property type="entry name" value="RelA/Spo_fam"/>
</dbReference>
<protein>
    <submittedName>
        <fullName evidence="6">Bifunctional (P)ppGpp synthetase/guanosine-3',5'-bis(Diphosphate) 3'-pyrophosphohydrolase</fullName>
    </submittedName>
</protein>
<dbReference type="PROSITE" id="PS50889">
    <property type="entry name" value="S4"/>
    <property type="match status" value="1"/>
</dbReference>
<evidence type="ECO:0000259" key="4">
    <source>
        <dbReference type="PROSITE" id="PS51831"/>
    </source>
</evidence>
<dbReference type="Pfam" id="PF13291">
    <property type="entry name" value="ACT_4"/>
    <property type="match status" value="1"/>
</dbReference>
<dbReference type="InterPro" id="IPR003607">
    <property type="entry name" value="HD/PDEase_dom"/>
</dbReference>
<dbReference type="PANTHER" id="PTHR21262:SF31">
    <property type="entry name" value="GTP PYROPHOSPHOKINASE"/>
    <property type="match status" value="1"/>
</dbReference>
<dbReference type="EMBL" id="CP071446">
    <property type="protein sequence ID" value="QTA38743.1"/>
    <property type="molecule type" value="Genomic_DNA"/>
</dbReference>
<evidence type="ECO:0000256" key="2">
    <source>
        <dbReference type="PROSITE-ProRule" id="PRU00182"/>
    </source>
</evidence>
<organism evidence="6 7">
    <name type="scientific">Thermosipho ferrireducens</name>
    <dbReference type="NCBI Taxonomy" id="2571116"/>
    <lineage>
        <taxon>Bacteria</taxon>
        <taxon>Thermotogati</taxon>
        <taxon>Thermotogota</taxon>
        <taxon>Thermotogae</taxon>
        <taxon>Thermotogales</taxon>
        <taxon>Fervidobacteriaceae</taxon>
        <taxon>Thermosipho</taxon>
    </lineage>
</organism>
<dbReference type="Gene3D" id="1.10.3210.10">
    <property type="entry name" value="Hypothetical protein af1432"/>
    <property type="match status" value="1"/>
</dbReference>
<dbReference type="InterPro" id="IPR006674">
    <property type="entry name" value="HD_domain"/>
</dbReference>
<evidence type="ECO:0000259" key="5">
    <source>
        <dbReference type="PROSITE" id="PS51880"/>
    </source>
</evidence>
<dbReference type="InterPro" id="IPR012675">
    <property type="entry name" value="Beta-grasp_dom_sf"/>
</dbReference>
<dbReference type="NCBIfam" id="TIGR00691">
    <property type="entry name" value="spoT_relA"/>
    <property type="match status" value="1"/>
</dbReference>
<dbReference type="Pfam" id="PF02824">
    <property type="entry name" value="TGS"/>
    <property type="match status" value="1"/>
</dbReference>
<comment type="pathway">
    <text evidence="1">Purine metabolism.</text>
</comment>
<dbReference type="PROSITE" id="PS51880">
    <property type="entry name" value="TGS"/>
    <property type="match status" value="1"/>
</dbReference>
<dbReference type="Proteomes" id="UP000671862">
    <property type="component" value="Chromosome"/>
</dbReference>
<proteinExistence type="inferred from homology"/>
<dbReference type="PROSITE" id="PS51831">
    <property type="entry name" value="HD"/>
    <property type="match status" value="1"/>
</dbReference>
<dbReference type="Gene3D" id="3.10.20.30">
    <property type="match status" value="1"/>
</dbReference>
<dbReference type="InterPro" id="IPR004095">
    <property type="entry name" value="TGS"/>
</dbReference>
<dbReference type="Gene3D" id="3.30.70.260">
    <property type="match status" value="1"/>
</dbReference>
<dbReference type="SUPFAM" id="SSF109604">
    <property type="entry name" value="HD-domain/PDEase-like"/>
    <property type="match status" value="1"/>
</dbReference>
<evidence type="ECO:0000313" key="6">
    <source>
        <dbReference type="EMBL" id="QTA38743.1"/>
    </source>
</evidence>
<dbReference type="Gene3D" id="3.30.460.10">
    <property type="entry name" value="Beta Polymerase, domain 2"/>
    <property type="match status" value="1"/>
</dbReference>
<dbReference type="SUPFAM" id="SSF81301">
    <property type="entry name" value="Nucleotidyltransferase"/>
    <property type="match status" value="1"/>
</dbReference>
<feature type="domain" description="TGS" evidence="5">
    <location>
        <begin position="388"/>
        <end position="451"/>
    </location>
</feature>
<dbReference type="CDD" id="cd01668">
    <property type="entry name" value="TGS_RSH"/>
    <property type="match status" value="1"/>
</dbReference>
<dbReference type="RefSeq" id="WP_207567460.1">
    <property type="nucleotide sequence ID" value="NZ_CP071446.1"/>
</dbReference>
<dbReference type="InterPro" id="IPR043519">
    <property type="entry name" value="NT_sf"/>
</dbReference>
<dbReference type="Pfam" id="PF04607">
    <property type="entry name" value="RelA_SpoT"/>
    <property type="match status" value="1"/>
</dbReference>
<dbReference type="InterPro" id="IPR033655">
    <property type="entry name" value="TGS_RelA/SpoT"/>
</dbReference>
<dbReference type="SMART" id="SM00954">
    <property type="entry name" value="RelA_SpoT"/>
    <property type="match status" value="1"/>
</dbReference>
<comment type="similarity">
    <text evidence="3">Belongs to the relA/spoT family.</text>
</comment>
<evidence type="ECO:0000256" key="1">
    <source>
        <dbReference type="ARBA" id="ARBA00025704"/>
    </source>
</evidence>
<dbReference type="CDD" id="cd00077">
    <property type="entry name" value="HDc"/>
    <property type="match status" value="1"/>
</dbReference>
<dbReference type="CDD" id="cd05399">
    <property type="entry name" value="NT_Rel-Spo_like"/>
    <property type="match status" value="1"/>
</dbReference>